<feature type="compositionally biased region" description="Low complexity" evidence="1">
    <location>
        <begin position="301"/>
        <end position="319"/>
    </location>
</feature>
<feature type="region of interest" description="Disordered" evidence="1">
    <location>
        <begin position="286"/>
        <end position="378"/>
    </location>
</feature>
<keyword evidence="3" id="KW-1185">Reference proteome</keyword>
<feature type="compositionally biased region" description="Basic and acidic residues" evidence="1">
    <location>
        <begin position="330"/>
        <end position="340"/>
    </location>
</feature>
<dbReference type="Proteomes" id="UP001165090">
    <property type="component" value="Unassembled WGS sequence"/>
</dbReference>
<accession>A0ABQ5SNM6</accession>
<feature type="compositionally biased region" description="Pro residues" evidence="1">
    <location>
        <begin position="79"/>
        <end position="99"/>
    </location>
</feature>
<evidence type="ECO:0000256" key="1">
    <source>
        <dbReference type="SAM" id="MobiDB-lite"/>
    </source>
</evidence>
<organism evidence="2 3">
    <name type="scientific">Volvox africanus</name>
    <dbReference type="NCBI Taxonomy" id="51714"/>
    <lineage>
        <taxon>Eukaryota</taxon>
        <taxon>Viridiplantae</taxon>
        <taxon>Chlorophyta</taxon>
        <taxon>core chlorophytes</taxon>
        <taxon>Chlorophyceae</taxon>
        <taxon>CS clade</taxon>
        <taxon>Chlamydomonadales</taxon>
        <taxon>Volvocaceae</taxon>
        <taxon>Volvox</taxon>
    </lineage>
</organism>
<evidence type="ECO:0000313" key="3">
    <source>
        <dbReference type="Proteomes" id="UP001165090"/>
    </source>
</evidence>
<comment type="caution">
    <text evidence="2">The sequence shown here is derived from an EMBL/GenBank/DDBJ whole genome shotgun (WGS) entry which is preliminary data.</text>
</comment>
<feature type="region of interest" description="Disordered" evidence="1">
    <location>
        <begin position="109"/>
        <end position="128"/>
    </location>
</feature>
<protein>
    <submittedName>
        <fullName evidence="2">Uncharacterized protein</fullName>
    </submittedName>
</protein>
<feature type="region of interest" description="Disordered" evidence="1">
    <location>
        <begin position="75"/>
        <end position="102"/>
    </location>
</feature>
<feature type="region of interest" description="Disordered" evidence="1">
    <location>
        <begin position="522"/>
        <end position="581"/>
    </location>
</feature>
<name>A0ABQ5SNM6_9CHLO</name>
<feature type="compositionally biased region" description="Basic and acidic residues" evidence="1">
    <location>
        <begin position="525"/>
        <end position="535"/>
    </location>
</feature>
<sequence>MIHPTSAISVARLACCADDSTDQGSCRIRLPASVWATAGISYHKPVVVSIRCDDSRQPWRLLCVAALDSEEVALFSNPAPKPSPTPRTPQPLSPSPQTPATPAAVLAAVPSPPRQQQTPPATSQKQCPQSFRRCPVAAAVAVVDPTVVLPPPDRMLPQLRALLMQPTGPSAEVTACRGTAVLAAAEARVRVLPGQEHLVTPRMSFMLHQALVLPGCWVRMSPSCHVEVISVLPEPQFPDQPLRIVPSTRLVLVSHIGGVLPQEQQEQECTRQEPKRCRAGVGVEGDFDSAILPTDGSSEVATAPSRRSSTATSTSTSKTRTARKAGPLQKRNEGLLDGEQKPSSLDKASRQLSPDRLGQVHQQSSDMQVPVANKPGRGRVGELKLHSELTKSVPEAAFTEMHGLRDSTGGMWGDPCGSSGGGSAGGNIKSEAVPSFEGDHPPNVQGVEPFSVLECKTKSSAAGKYGRANVRQTTAKAAAGRNIGALKPCSSSKSTSTATAAIAAAVDAAAAAAVEPSQLELTAEGADKVDPDDIKGLVSHKPQGKVKTKAKAGSASGTGVRTAKSGLKAKSGNKDSTPGSFITSASLFDALRGLGDDD</sequence>
<feature type="compositionally biased region" description="Polar residues" evidence="1">
    <location>
        <begin position="114"/>
        <end position="128"/>
    </location>
</feature>
<gene>
    <name evidence="2" type="ORF">VaNZ11_016779</name>
</gene>
<evidence type="ECO:0000313" key="2">
    <source>
        <dbReference type="EMBL" id="GLI71545.1"/>
    </source>
</evidence>
<proteinExistence type="predicted"/>
<dbReference type="EMBL" id="BSDZ01000114">
    <property type="protein sequence ID" value="GLI71545.1"/>
    <property type="molecule type" value="Genomic_DNA"/>
</dbReference>
<reference evidence="2 3" key="1">
    <citation type="journal article" date="2023" name="IScience">
        <title>Expanded male sex-determining region conserved during the evolution of homothallism in the green alga Volvox.</title>
        <authorList>
            <person name="Yamamoto K."/>
            <person name="Matsuzaki R."/>
            <person name="Mahakham W."/>
            <person name="Heman W."/>
            <person name="Sekimoto H."/>
            <person name="Kawachi M."/>
            <person name="Minakuchi Y."/>
            <person name="Toyoda A."/>
            <person name="Nozaki H."/>
        </authorList>
    </citation>
    <scope>NUCLEOTIDE SEQUENCE [LARGE SCALE GENOMIC DNA]</scope>
    <source>
        <strain evidence="2 3">NIES-4468</strain>
    </source>
</reference>